<sequence>LRITSCRQKSPMLWASLLPSLSADVIPWKPSRFRWLAKSKTRNLHLRPSRIKE</sequence>
<organism evidence="1 2">
    <name type="scientific">Taxus chinensis</name>
    <name type="common">Chinese yew</name>
    <name type="synonym">Taxus wallichiana var. chinensis</name>
    <dbReference type="NCBI Taxonomy" id="29808"/>
    <lineage>
        <taxon>Eukaryota</taxon>
        <taxon>Viridiplantae</taxon>
        <taxon>Streptophyta</taxon>
        <taxon>Embryophyta</taxon>
        <taxon>Tracheophyta</taxon>
        <taxon>Spermatophyta</taxon>
        <taxon>Pinopsida</taxon>
        <taxon>Pinidae</taxon>
        <taxon>Conifers II</taxon>
        <taxon>Cupressales</taxon>
        <taxon>Taxaceae</taxon>
        <taxon>Taxus</taxon>
    </lineage>
</organism>
<dbReference type="Proteomes" id="UP000824469">
    <property type="component" value="Unassembled WGS sequence"/>
</dbReference>
<protein>
    <submittedName>
        <fullName evidence="1">Uncharacterized protein</fullName>
    </submittedName>
</protein>
<name>A0AA38CD93_TAXCH</name>
<keyword evidence="2" id="KW-1185">Reference proteome</keyword>
<feature type="non-terminal residue" evidence="1">
    <location>
        <position position="1"/>
    </location>
</feature>
<comment type="caution">
    <text evidence="1">The sequence shown here is derived from an EMBL/GenBank/DDBJ whole genome shotgun (WGS) entry which is preliminary data.</text>
</comment>
<evidence type="ECO:0000313" key="1">
    <source>
        <dbReference type="EMBL" id="KAH9294033.1"/>
    </source>
</evidence>
<evidence type="ECO:0000313" key="2">
    <source>
        <dbReference type="Proteomes" id="UP000824469"/>
    </source>
</evidence>
<gene>
    <name evidence="1" type="ORF">KI387_040763</name>
</gene>
<dbReference type="AlphaFoldDB" id="A0AA38CD93"/>
<proteinExistence type="predicted"/>
<reference evidence="1 2" key="1">
    <citation type="journal article" date="2021" name="Nat. Plants">
        <title>The Taxus genome provides insights into paclitaxel biosynthesis.</title>
        <authorList>
            <person name="Xiong X."/>
            <person name="Gou J."/>
            <person name="Liao Q."/>
            <person name="Li Y."/>
            <person name="Zhou Q."/>
            <person name="Bi G."/>
            <person name="Li C."/>
            <person name="Du R."/>
            <person name="Wang X."/>
            <person name="Sun T."/>
            <person name="Guo L."/>
            <person name="Liang H."/>
            <person name="Lu P."/>
            <person name="Wu Y."/>
            <person name="Zhang Z."/>
            <person name="Ro D.K."/>
            <person name="Shang Y."/>
            <person name="Huang S."/>
            <person name="Yan J."/>
        </authorList>
    </citation>
    <scope>NUCLEOTIDE SEQUENCE [LARGE SCALE GENOMIC DNA]</scope>
    <source>
        <strain evidence="1">Ta-2019</strain>
    </source>
</reference>
<dbReference type="EMBL" id="JAHRHJ020000457">
    <property type="protein sequence ID" value="KAH9294033.1"/>
    <property type="molecule type" value="Genomic_DNA"/>
</dbReference>
<accession>A0AA38CD93</accession>